<reference evidence="2" key="2">
    <citation type="journal article" date="2021" name="Genome Biol. Evol.">
        <title>Developing a high-quality reference genome for a parasitic bivalve with doubly uniparental inheritance (Bivalvia: Unionida).</title>
        <authorList>
            <person name="Smith C.H."/>
        </authorList>
    </citation>
    <scope>NUCLEOTIDE SEQUENCE</scope>
    <source>
        <strain evidence="2">CHS0354</strain>
        <tissue evidence="2">Mantle</tissue>
    </source>
</reference>
<feature type="compositionally biased region" description="Low complexity" evidence="1">
    <location>
        <begin position="161"/>
        <end position="181"/>
    </location>
</feature>
<accession>A0AAE0S1Q6</accession>
<reference evidence="2" key="1">
    <citation type="journal article" date="2021" name="Genome Biol. Evol.">
        <title>A High-Quality Reference Genome for a Parasitic Bivalve with Doubly Uniparental Inheritance (Bivalvia: Unionida).</title>
        <authorList>
            <person name="Smith C.H."/>
        </authorList>
    </citation>
    <scope>NUCLEOTIDE SEQUENCE</scope>
    <source>
        <strain evidence="2">CHS0354</strain>
    </source>
</reference>
<name>A0AAE0S1Q6_9BIVA</name>
<evidence type="ECO:0000313" key="2">
    <source>
        <dbReference type="EMBL" id="KAK3583610.1"/>
    </source>
</evidence>
<evidence type="ECO:0000313" key="3">
    <source>
        <dbReference type="Proteomes" id="UP001195483"/>
    </source>
</evidence>
<sequence length="181" mass="20982">MKTALTPPMNSENILQTYFRIVEEESIEQGRLRKAQRLILSRLWTYLTSEQKTGPMMQKTCFPISKGLDNKNLDTFHKIGSNINNNYKKHNSNHNNIIQKRNTPKSYVDALRTNNRQQKQQEEQHQQKTGKRWMNQLNMTPTDWPAAPAEIPETQDNPNESTTTKTPKSTLPTQTPLTSPF</sequence>
<keyword evidence="3" id="KW-1185">Reference proteome</keyword>
<comment type="caution">
    <text evidence="2">The sequence shown here is derived from an EMBL/GenBank/DDBJ whole genome shotgun (WGS) entry which is preliminary data.</text>
</comment>
<reference evidence="2" key="3">
    <citation type="submission" date="2023-05" db="EMBL/GenBank/DDBJ databases">
        <authorList>
            <person name="Smith C.H."/>
        </authorList>
    </citation>
    <scope>NUCLEOTIDE SEQUENCE</scope>
    <source>
        <strain evidence="2">CHS0354</strain>
        <tissue evidence="2">Mantle</tissue>
    </source>
</reference>
<proteinExistence type="predicted"/>
<dbReference type="AlphaFoldDB" id="A0AAE0S1Q6"/>
<feature type="region of interest" description="Disordered" evidence="1">
    <location>
        <begin position="115"/>
        <end position="181"/>
    </location>
</feature>
<evidence type="ECO:0000256" key="1">
    <source>
        <dbReference type="SAM" id="MobiDB-lite"/>
    </source>
</evidence>
<dbReference type="EMBL" id="JAEAOA010002306">
    <property type="protein sequence ID" value="KAK3583610.1"/>
    <property type="molecule type" value="Genomic_DNA"/>
</dbReference>
<protein>
    <submittedName>
        <fullName evidence="2">Uncharacterized protein</fullName>
    </submittedName>
</protein>
<organism evidence="2 3">
    <name type="scientific">Potamilus streckersoni</name>
    <dbReference type="NCBI Taxonomy" id="2493646"/>
    <lineage>
        <taxon>Eukaryota</taxon>
        <taxon>Metazoa</taxon>
        <taxon>Spiralia</taxon>
        <taxon>Lophotrochozoa</taxon>
        <taxon>Mollusca</taxon>
        <taxon>Bivalvia</taxon>
        <taxon>Autobranchia</taxon>
        <taxon>Heteroconchia</taxon>
        <taxon>Palaeoheterodonta</taxon>
        <taxon>Unionida</taxon>
        <taxon>Unionoidea</taxon>
        <taxon>Unionidae</taxon>
        <taxon>Ambleminae</taxon>
        <taxon>Lampsilini</taxon>
        <taxon>Potamilus</taxon>
    </lineage>
</organism>
<dbReference type="Proteomes" id="UP001195483">
    <property type="component" value="Unassembled WGS sequence"/>
</dbReference>
<gene>
    <name evidence="2" type="ORF">CHS0354_039432</name>
</gene>